<evidence type="ECO:0000256" key="5">
    <source>
        <dbReference type="ARBA" id="ARBA00022806"/>
    </source>
</evidence>
<dbReference type="NCBIfam" id="TIGR01450">
    <property type="entry name" value="recC"/>
    <property type="match status" value="1"/>
</dbReference>
<keyword evidence="14" id="KW-1185">Reference proteome</keyword>
<dbReference type="GO" id="GO:0009338">
    <property type="term" value="C:exodeoxyribonuclease V complex"/>
    <property type="evidence" value="ECO:0007669"/>
    <property type="project" value="InterPro"/>
</dbReference>
<feature type="compositionally biased region" description="Basic and acidic residues" evidence="11">
    <location>
        <begin position="369"/>
        <end position="379"/>
    </location>
</feature>
<evidence type="ECO:0000256" key="1">
    <source>
        <dbReference type="ARBA" id="ARBA00022722"/>
    </source>
</evidence>
<sequence>MPLFVHRAERSDLLADGLAEVLAVPPADPFAGEIVAVPTRGVERWLTQRLSTQLGAGPDRDGICAAVEFPSPRQLVATALGVDATVGGGSAADDDPWVPDRSVWPLLDLIDRDVLAAGRTVAAGGAAVRDTAVQDVAVQDVAVGGGAPPAWGRTLAEHLGASADGALPPAVARERRGRRYAVARRLAGLFDEYAAYRPAMLQDWSSGADGNGLGGVVPADLVWQPELWRRWCARMAADGVTDPVLRRAERLARLRSDPSDLDLPARVSVFGVTRLPRAQAEVLAALAEVRDVHLWVTHPSARLWDRVAASGPTGPRRRSEDDSALCGEHPLLTSLGRDARELQLTLSAFPSVDRHVGAPARPSTLLGRLQRDVQDDHRPARPGPVAADDRSVQVHACHGPARQIEVLREVLVGLLADDPTLEPRDVVVLCPDIETYAPLVSAAFGLADVTGEGHPAHRLRVRLADRALRQTNPLLGVAARLLDLAGSRAGASQLLDLAGLPAVRRRFRLDDDDLEQLSTWVTRAGVRWGLDAGHRATYGLDAFGQNTWAAGLDRILLGATMAEQDQNWLGLALPLDDIGSADVALAGRLAEFVARVSAVVAALDGRQPLSGWVTALRDGVLSLAAVPAEDLWQQTELLRELGETGEQAGPLADHLELGTADLRSLLDRRLRGRPTRANFRTGTLTVCTMLPMRSVPHRVVCLVGLDDGSFPRSPGVDGDDVLARDQVTGERDIRGEDRQLLLDAVLAAEQHLVITYTGADERTGARRPPAVPLGEILDALDLTGETTDGRPVRDQILVRHPLQPYDARNFTEGALGVTGPFSADTSALAAARAGQRPRRSAAPFVSSPLPARPAPVVELQPLRDLLLHPVRGFLRQRLDVAVRADETEAADELSVELTGLQRWAIGDRLLRQRLRGVDEETCRQLEWRRGELPVGPLGNRVLTEILDEVDILVDRTAPLRTGTADRQDLVVALADGRELRGVVDRVWGDRLVGVEFGRLSGKHRMRSWIDLLALSAAHPDRGWTAVTVGRGRGGARQAVLDPVGADAAVETLTALADLADRARREPLPLPFKASEAYADARRRSEDELSCSVQAAGQWNDDKFPGEQSDAAHVVVWGAGALFETVTAPEPAPDEHWAGERTRFGELALRLWAPLLAHERIVPL</sequence>
<keyword evidence="8 10" id="KW-0238">DNA-binding</keyword>
<dbReference type="PANTHER" id="PTHR30591:SF1">
    <property type="entry name" value="RECBCD ENZYME SUBUNIT RECC"/>
    <property type="match status" value="1"/>
</dbReference>
<dbReference type="InterPro" id="IPR041500">
    <property type="entry name" value="RecC_C"/>
</dbReference>
<dbReference type="SUPFAM" id="SSF52540">
    <property type="entry name" value="P-loop containing nucleoside triphosphate hydrolases"/>
    <property type="match status" value="2"/>
</dbReference>
<name>A0A938YGB2_9ACTN</name>
<evidence type="ECO:0000256" key="2">
    <source>
        <dbReference type="ARBA" id="ARBA00022741"/>
    </source>
</evidence>
<dbReference type="GO" id="GO:0000724">
    <property type="term" value="P:double-strand break repair via homologous recombination"/>
    <property type="evidence" value="ECO:0007669"/>
    <property type="project" value="UniProtKB-UniRule"/>
</dbReference>
<proteinExistence type="inferred from homology"/>
<keyword evidence="5 10" id="KW-0347">Helicase</keyword>
<evidence type="ECO:0000256" key="7">
    <source>
        <dbReference type="ARBA" id="ARBA00022840"/>
    </source>
</evidence>
<evidence type="ECO:0000256" key="11">
    <source>
        <dbReference type="SAM" id="MobiDB-lite"/>
    </source>
</evidence>
<dbReference type="GO" id="GO:0005524">
    <property type="term" value="F:ATP binding"/>
    <property type="evidence" value="ECO:0007669"/>
    <property type="project" value="UniProtKB-UniRule"/>
</dbReference>
<dbReference type="SUPFAM" id="SSF52980">
    <property type="entry name" value="Restriction endonuclease-like"/>
    <property type="match status" value="1"/>
</dbReference>
<evidence type="ECO:0000256" key="8">
    <source>
        <dbReference type="ARBA" id="ARBA00023125"/>
    </source>
</evidence>
<dbReference type="GO" id="GO:0003677">
    <property type="term" value="F:DNA binding"/>
    <property type="evidence" value="ECO:0007669"/>
    <property type="project" value="UniProtKB-UniRule"/>
</dbReference>
<dbReference type="Pfam" id="PF17946">
    <property type="entry name" value="RecC_C"/>
    <property type="match status" value="1"/>
</dbReference>
<evidence type="ECO:0000256" key="4">
    <source>
        <dbReference type="ARBA" id="ARBA00022801"/>
    </source>
</evidence>
<feature type="region of interest" description="Disordered" evidence="11">
    <location>
        <begin position="359"/>
        <end position="387"/>
    </location>
</feature>
<dbReference type="RefSeq" id="WP_205260253.1">
    <property type="nucleotide sequence ID" value="NZ_JAERWK010000010.1"/>
</dbReference>
<evidence type="ECO:0000313" key="14">
    <source>
        <dbReference type="Proteomes" id="UP000663792"/>
    </source>
</evidence>
<dbReference type="InterPro" id="IPR006697">
    <property type="entry name" value="RecC"/>
</dbReference>
<comment type="miscellaneous">
    <text evidence="10">In the RecBCD complex, RecB has a slow 3'-5' helicase, an exonuclease activity and loads RecA onto ssDNA, RecD has a fast 5'-3' helicase activity, while RecC stimulates the ATPase and processivity of the RecB helicase and contributes to recognition of the Chi site.</text>
</comment>
<dbReference type="InterPro" id="IPR027417">
    <property type="entry name" value="P-loop_NTPase"/>
</dbReference>
<keyword evidence="4 10" id="KW-0378">Hydrolase</keyword>
<dbReference type="GO" id="GO:0003678">
    <property type="term" value="F:DNA helicase activity"/>
    <property type="evidence" value="ECO:0007669"/>
    <property type="project" value="UniProtKB-UniRule"/>
</dbReference>
<dbReference type="Gene3D" id="1.10.10.990">
    <property type="match status" value="1"/>
</dbReference>
<keyword evidence="2 10" id="KW-0547">Nucleotide-binding</keyword>
<dbReference type="HAMAP" id="MF_01486">
    <property type="entry name" value="RecC"/>
    <property type="match status" value="1"/>
</dbReference>
<gene>
    <name evidence="10 13" type="primary">recC</name>
    <name evidence="13" type="ORF">JL106_08400</name>
</gene>
<comment type="similarity">
    <text evidence="10">Belongs to the RecC family.</text>
</comment>
<organism evidence="13 14">
    <name type="scientific">Nakamurella leprariae</name>
    <dbReference type="NCBI Taxonomy" id="2803911"/>
    <lineage>
        <taxon>Bacteria</taxon>
        <taxon>Bacillati</taxon>
        <taxon>Actinomycetota</taxon>
        <taxon>Actinomycetes</taxon>
        <taxon>Nakamurellales</taxon>
        <taxon>Nakamurellaceae</taxon>
        <taxon>Nakamurella</taxon>
    </lineage>
</organism>
<dbReference type="Proteomes" id="UP000663792">
    <property type="component" value="Unassembled WGS sequence"/>
</dbReference>
<evidence type="ECO:0000256" key="3">
    <source>
        <dbReference type="ARBA" id="ARBA00022763"/>
    </source>
</evidence>
<comment type="function">
    <text evidence="10">A helicase/nuclease that prepares dsDNA breaks (DSB) for recombinational DNA repair. Binds to DSBs and unwinds DNA via a highly rapid and processive ATP-dependent bidirectional helicase activity. Unwinds dsDNA until it encounters a Chi (crossover hotspot instigator) sequence from the 3' direction. Cuts ssDNA a few nucleotides 3' to the Chi site. The properties and activities of the enzyme are changed at Chi. The Chi-altered holoenzyme produces a long 3'-ssDNA overhang and facilitates RecA-binding to the ssDNA for homologous DNA recombination and repair. Holoenzyme degrades any linearized DNA that is unable to undergo homologous recombination. In the holoenzyme this subunit recognizes the wild-type Chi sequence, and when added to isolated RecB increases its ATP-dependent helicase processivity.</text>
</comment>
<dbReference type="Gene3D" id="3.40.50.10930">
    <property type="match status" value="2"/>
</dbReference>
<keyword evidence="1 10" id="KW-0540">Nuclease</keyword>
<comment type="subunit">
    <text evidence="10">Heterotrimer of RecB, RecC and RecD. All subunits contribute to DNA-binding.</text>
</comment>
<dbReference type="AlphaFoldDB" id="A0A938YGB2"/>
<evidence type="ECO:0000259" key="12">
    <source>
        <dbReference type="Pfam" id="PF17946"/>
    </source>
</evidence>
<keyword evidence="6 10" id="KW-0269">Exonuclease</keyword>
<dbReference type="GO" id="GO:0008854">
    <property type="term" value="F:exodeoxyribonuclease V activity"/>
    <property type="evidence" value="ECO:0007669"/>
    <property type="project" value="InterPro"/>
</dbReference>
<keyword evidence="9 10" id="KW-0234">DNA repair</keyword>
<protein>
    <recommendedName>
        <fullName evidence="10">RecBCD enzyme subunit RecC</fullName>
    </recommendedName>
    <alternativeName>
        <fullName evidence="10">Exonuclease V subunit RecC</fullName>
        <shortName evidence="10">ExoV subunit RecC</shortName>
    </alternativeName>
    <alternativeName>
        <fullName evidence="10">Helicase/nuclease RecBCD subunit RecC</fullName>
    </alternativeName>
</protein>
<evidence type="ECO:0000256" key="10">
    <source>
        <dbReference type="HAMAP-Rule" id="MF_01486"/>
    </source>
</evidence>
<evidence type="ECO:0000313" key="13">
    <source>
        <dbReference type="EMBL" id="MBM9467298.1"/>
    </source>
</evidence>
<reference evidence="13" key="1">
    <citation type="submission" date="2021-01" db="EMBL/GenBank/DDBJ databases">
        <title>YIM 132084 draft genome.</title>
        <authorList>
            <person name="An D."/>
        </authorList>
    </citation>
    <scope>NUCLEOTIDE SEQUENCE</scope>
    <source>
        <strain evidence="13">YIM 132084</strain>
    </source>
</reference>
<dbReference type="EMBL" id="JAERWK010000010">
    <property type="protein sequence ID" value="MBM9467298.1"/>
    <property type="molecule type" value="Genomic_DNA"/>
</dbReference>
<keyword evidence="3 10" id="KW-0227">DNA damage</keyword>
<comment type="caution">
    <text evidence="13">The sequence shown here is derived from an EMBL/GenBank/DDBJ whole genome shotgun (WGS) entry which is preliminary data.</text>
</comment>
<dbReference type="PIRSF" id="PIRSF000980">
    <property type="entry name" value="RecC"/>
    <property type="match status" value="1"/>
</dbReference>
<accession>A0A938YGB2</accession>
<evidence type="ECO:0000256" key="9">
    <source>
        <dbReference type="ARBA" id="ARBA00023204"/>
    </source>
</evidence>
<evidence type="ECO:0000256" key="6">
    <source>
        <dbReference type="ARBA" id="ARBA00022839"/>
    </source>
</evidence>
<dbReference type="Gene3D" id="3.40.50.300">
    <property type="entry name" value="P-loop containing nucleotide triphosphate hydrolases"/>
    <property type="match status" value="2"/>
</dbReference>
<dbReference type="PANTHER" id="PTHR30591">
    <property type="entry name" value="RECBCD ENZYME SUBUNIT RECC"/>
    <property type="match status" value="1"/>
</dbReference>
<keyword evidence="7 10" id="KW-0067">ATP-binding</keyword>
<dbReference type="Pfam" id="PF04257">
    <property type="entry name" value="Exonuc_V_gamma"/>
    <property type="match status" value="1"/>
</dbReference>
<feature type="domain" description="RecC C-terminal" evidence="12">
    <location>
        <begin position="856"/>
        <end position="1081"/>
    </location>
</feature>
<dbReference type="InterPro" id="IPR011335">
    <property type="entry name" value="Restrct_endonuc-II-like"/>
</dbReference>